<protein>
    <submittedName>
        <fullName evidence="1">Uncharacterized protein</fullName>
    </submittedName>
</protein>
<evidence type="ECO:0000313" key="1">
    <source>
        <dbReference type="EMBL" id="JAD26642.1"/>
    </source>
</evidence>
<sequence>MFEQLAFANNHVDNSIRTKHPSSENILIPCSYIFHMSKCNECLNNHNMLSAIKCPS</sequence>
<reference evidence="1" key="1">
    <citation type="submission" date="2014-09" db="EMBL/GenBank/DDBJ databases">
        <authorList>
            <person name="Magalhaes I.L.F."/>
            <person name="Oliveira U."/>
            <person name="Santos F.R."/>
            <person name="Vidigal T.H.D.A."/>
            <person name="Brescovit A.D."/>
            <person name="Santos A.J."/>
        </authorList>
    </citation>
    <scope>NUCLEOTIDE SEQUENCE</scope>
    <source>
        <tissue evidence="1">Shoot tissue taken approximately 20 cm above the soil surface</tissue>
    </source>
</reference>
<organism evidence="1">
    <name type="scientific">Arundo donax</name>
    <name type="common">Giant reed</name>
    <name type="synonym">Donax arundinaceus</name>
    <dbReference type="NCBI Taxonomy" id="35708"/>
    <lineage>
        <taxon>Eukaryota</taxon>
        <taxon>Viridiplantae</taxon>
        <taxon>Streptophyta</taxon>
        <taxon>Embryophyta</taxon>
        <taxon>Tracheophyta</taxon>
        <taxon>Spermatophyta</taxon>
        <taxon>Magnoliopsida</taxon>
        <taxon>Liliopsida</taxon>
        <taxon>Poales</taxon>
        <taxon>Poaceae</taxon>
        <taxon>PACMAD clade</taxon>
        <taxon>Arundinoideae</taxon>
        <taxon>Arundineae</taxon>
        <taxon>Arundo</taxon>
    </lineage>
</organism>
<dbReference type="EMBL" id="GBRH01271253">
    <property type="protein sequence ID" value="JAD26642.1"/>
    <property type="molecule type" value="Transcribed_RNA"/>
</dbReference>
<proteinExistence type="predicted"/>
<reference evidence="1" key="2">
    <citation type="journal article" date="2015" name="Data Brief">
        <title>Shoot transcriptome of the giant reed, Arundo donax.</title>
        <authorList>
            <person name="Barrero R.A."/>
            <person name="Guerrero F.D."/>
            <person name="Moolhuijzen P."/>
            <person name="Goolsby J.A."/>
            <person name="Tidwell J."/>
            <person name="Bellgard S.E."/>
            <person name="Bellgard M.I."/>
        </authorList>
    </citation>
    <scope>NUCLEOTIDE SEQUENCE</scope>
    <source>
        <tissue evidence="1">Shoot tissue taken approximately 20 cm above the soil surface</tissue>
    </source>
</reference>
<accession>A0A0A8YVM3</accession>
<name>A0A0A8YVM3_ARUDO</name>
<dbReference type="AlphaFoldDB" id="A0A0A8YVM3"/>